<dbReference type="InterPro" id="IPR034139">
    <property type="entry name" value="TOPRIM_OLD"/>
</dbReference>
<dbReference type="AlphaFoldDB" id="C9Z3A5"/>
<evidence type="ECO:0000256" key="1">
    <source>
        <dbReference type="SAM" id="MobiDB-lite"/>
    </source>
</evidence>
<feature type="region of interest" description="Disordered" evidence="1">
    <location>
        <begin position="1"/>
        <end position="33"/>
    </location>
</feature>
<dbReference type="EMBL" id="FN554889">
    <property type="protein sequence ID" value="CBG75626.1"/>
    <property type="molecule type" value="Genomic_DNA"/>
</dbReference>
<organism evidence="3 4">
    <name type="scientific">Streptomyces scabiei (strain 87.22)</name>
    <dbReference type="NCBI Taxonomy" id="680198"/>
    <lineage>
        <taxon>Bacteria</taxon>
        <taxon>Bacillati</taxon>
        <taxon>Actinomycetota</taxon>
        <taxon>Actinomycetes</taxon>
        <taxon>Kitasatosporales</taxon>
        <taxon>Streptomycetaceae</taxon>
        <taxon>Streptomyces</taxon>
    </lineage>
</organism>
<gene>
    <name evidence="3" type="ordered locus">SCAB_86851</name>
</gene>
<dbReference type="eggNOG" id="COG3593">
    <property type="taxonomic scope" value="Bacteria"/>
</dbReference>
<dbReference type="Pfam" id="PF20469">
    <property type="entry name" value="OLD-like_TOPRIM"/>
    <property type="match status" value="1"/>
</dbReference>
<reference evidence="3 4" key="1">
    <citation type="journal article" date="2010" name="Mol. Plant Microbe Interact.">
        <title>Streptomyces scabies 87-22 contains a coronafacic acid-like biosynthetic cluster that contributes to plant-microbe interactions.</title>
        <authorList>
            <person name="Bignell D.R."/>
            <person name="Seipke R.F."/>
            <person name="Huguet-Tapia J.C."/>
            <person name="Chambers A.H."/>
            <person name="Parry R.J."/>
            <person name="Loria R."/>
        </authorList>
    </citation>
    <scope>NUCLEOTIDE SEQUENCE [LARGE SCALE GENOMIC DNA]</scope>
    <source>
        <strain evidence="3 4">87.22</strain>
    </source>
</reference>
<sequence length="252" mass="26960">MRVLPEVHDPPSGVRALPGPASHRRPASGPRPNIGCAAVGVRGRLPGMVDMGMFRDEVASWAAGGSGRQAGELAGLLGVRTVILLEGLSDLAAVEALAARRERDLAGEGVCALSMGGAMSVGRHAGILGAPGLGLRLIGLCDEREKPYFDRGLDPSWTPRPSVHVCAADLEDELIRALGTARVEEIVQDAGELRAWQTFVRQPAQLGRPRHQQLRRFLGTKKGRKIRYGRLLVEALTPEQVPAPLDDLFADL</sequence>
<name>C9Z3A5_STRSW</name>
<proteinExistence type="predicted"/>
<evidence type="ECO:0000313" key="4">
    <source>
        <dbReference type="Proteomes" id="UP000001444"/>
    </source>
</evidence>
<dbReference type="STRING" id="680198.SCAB_86851"/>
<accession>C9Z3A5</accession>
<dbReference type="Proteomes" id="UP000001444">
    <property type="component" value="Chromosome"/>
</dbReference>
<feature type="domain" description="OLD protein-like TOPRIM" evidence="2">
    <location>
        <begin position="80"/>
        <end position="142"/>
    </location>
</feature>
<dbReference type="KEGG" id="scb:SCAB_86851"/>
<evidence type="ECO:0000313" key="3">
    <source>
        <dbReference type="EMBL" id="CBG75626.1"/>
    </source>
</evidence>
<dbReference type="HOGENOM" id="CLU_1336868_0_0_11"/>
<keyword evidence="4" id="KW-1185">Reference proteome</keyword>
<evidence type="ECO:0000259" key="2">
    <source>
        <dbReference type="Pfam" id="PF20469"/>
    </source>
</evidence>
<protein>
    <recommendedName>
        <fullName evidence="2">OLD protein-like TOPRIM domain-containing protein</fullName>
    </recommendedName>
</protein>